<proteinExistence type="predicted"/>
<evidence type="ECO:0000313" key="2">
    <source>
        <dbReference type="Proteomes" id="UP001149860"/>
    </source>
</evidence>
<keyword evidence="2" id="KW-1185">Reference proteome</keyword>
<organism evidence="1 2">
    <name type="scientific">Lentilactobacillus terminaliae</name>
    <dbReference type="NCBI Taxonomy" id="3003483"/>
    <lineage>
        <taxon>Bacteria</taxon>
        <taxon>Bacillati</taxon>
        <taxon>Bacillota</taxon>
        <taxon>Bacilli</taxon>
        <taxon>Lactobacillales</taxon>
        <taxon>Lactobacillaceae</taxon>
        <taxon>Lentilactobacillus</taxon>
    </lineage>
</organism>
<sequence length="121" mass="13560">MNTIQKLIEYALGLESVSLDKPFSKFPNYQVLRHGPDGKWFGLIMPVSHSDLGLTDRPDAKVSVIDVKADPELISILINNQGFFPAYHMNKSNWISILLDGTVPLSELEKLVKDSYVLTSK</sequence>
<dbReference type="Proteomes" id="UP001149860">
    <property type="component" value="Chromosome"/>
</dbReference>
<keyword evidence="1" id="KW-0238">DNA-binding</keyword>
<gene>
    <name evidence="1" type="ORF">O0236_008825</name>
</gene>
<reference evidence="1" key="1">
    <citation type="submission" date="2024-08" db="EMBL/GenBank/DDBJ databases">
        <title>Lentilactobacillus sp. nov., isolated from tree bark.</title>
        <authorList>
            <person name="Phuengjayaem S."/>
            <person name="Tanasupawat S."/>
        </authorList>
    </citation>
    <scope>NUCLEOTIDE SEQUENCE</scope>
    <source>
        <strain evidence="1">SPB1-3</strain>
    </source>
</reference>
<evidence type="ECO:0000313" key="1">
    <source>
        <dbReference type="EMBL" id="XFD39490.1"/>
    </source>
</evidence>
<protein>
    <submittedName>
        <fullName evidence="1">MmcQ/YjbR family DNA-binding protein</fullName>
    </submittedName>
</protein>
<dbReference type="EMBL" id="CP168151">
    <property type="protein sequence ID" value="XFD39490.1"/>
    <property type="molecule type" value="Genomic_DNA"/>
</dbReference>
<name>A0ACD5DDZ7_9LACO</name>
<accession>A0ACD5DDZ7</accession>